<evidence type="ECO:0000256" key="1">
    <source>
        <dbReference type="SAM" id="MobiDB-lite"/>
    </source>
</evidence>
<proteinExistence type="predicted"/>
<reference evidence="3 4" key="1">
    <citation type="submission" date="2017-09" db="EMBL/GenBank/DDBJ databases">
        <authorList>
            <person name="Lee N."/>
            <person name="Cho B.-K."/>
        </authorList>
    </citation>
    <scope>NUCLEOTIDE SEQUENCE [LARGE SCALE GENOMIC DNA]</scope>
    <source>
        <strain evidence="3 4">ATCC 27465</strain>
    </source>
</reference>
<evidence type="ECO:0000313" key="4">
    <source>
        <dbReference type="Proteomes" id="UP000326505"/>
    </source>
</evidence>
<accession>A0A5P2XLP6</accession>
<dbReference type="AlphaFoldDB" id="A0A5P2XLP6"/>
<sequence length="365" mass="38944">MTTPPPGLDFATLERLPAYARIARLQIVELPGFRDATTPDVVGCLLGCLCLAYAEEERYEEAVGAGRRALRIATEQAPDDAALLGHVWLNLGVAHSRAGDLAQGLAAHLESWTHCRRADARETLVKAGGNALLALESGQPTGERELAFLQDCRSVFEAAGLRPQTARACRLLGAALVDRGRAADAVGVLDQVLALTESHGGARTMRRETVRLLGEADRQLTGGAGAPALGPGLLSEVHALVADGVESLRRERTDRATTCFSRALALLERRGREPQRMLAAFLLLVLARLARAQDNEAATAGLLGRAAAELSRVGRAQGEWVKLHAHLGDLDDLLTLAQGVAWEARRGDGGRGGGRGRRTRRRGRG</sequence>
<dbReference type="KEGG" id="sspb:CP982_35530"/>
<dbReference type="RefSeq" id="WP_150514214.1">
    <property type="nucleotide sequence ID" value="NZ_BMSQ01000006.1"/>
</dbReference>
<dbReference type="OrthoDB" id="4139162at2"/>
<dbReference type="EMBL" id="JACHJD010000007">
    <property type="protein sequence ID" value="MBB5105337.1"/>
    <property type="molecule type" value="Genomic_DNA"/>
</dbReference>
<dbReference type="SUPFAM" id="SSF48452">
    <property type="entry name" value="TPR-like"/>
    <property type="match status" value="1"/>
</dbReference>
<evidence type="ECO:0000313" key="3">
    <source>
        <dbReference type="EMBL" id="QEV63362.1"/>
    </source>
</evidence>
<feature type="compositionally biased region" description="Basic residues" evidence="1">
    <location>
        <begin position="354"/>
        <end position="365"/>
    </location>
</feature>
<evidence type="ECO:0000313" key="2">
    <source>
        <dbReference type="EMBL" id="MBB5105337.1"/>
    </source>
</evidence>
<organism evidence="3 4">
    <name type="scientific">Streptomyces spectabilis</name>
    <dbReference type="NCBI Taxonomy" id="68270"/>
    <lineage>
        <taxon>Bacteria</taxon>
        <taxon>Bacillati</taxon>
        <taxon>Actinomycetota</taxon>
        <taxon>Actinomycetes</taxon>
        <taxon>Kitasatosporales</taxon>
        <taxon>Streptomycetaceae</taxon>
        <taxon>Streptomyces</taxon>
    </lineage>
</organism>
<evidence type="ECO:0000313" key="5">
    <source>
        <dbReference type="Proteomes" id="UP000549009"/>
    </source>
</evidence>
<feature type="region of interest" description="Disordered" evidence="1">
    <location>
        <begin position="346"/>
        <end position="365"/>
    </location>
</feature>
<dbReference type="InterPro" id="IPR011990">
    <property type="entry name" value="TPR-like_helical_dom_sf"/>
</dbReference>
<protein>
    <submittedName>
        <fullName evidence="2">Tetratricopeptide (TPR) repeat protein</fullName>
    </submittedName>
</protein>
<dbReference type="Gene3D" id="1.25.40.10">
    <property type="entry name" value="Tetratricopeptide repeat domain"/>
    <property type="match status" value="2"/>
</dbReference>
<dbReference type="Proteomes" id="UP000326505">
    <property type="component" value="Chromosome"/>
</dbReference>
<dbReference type="EMBL" id="CP023690">
    <property type="protein sequence ID" value="QEV63362.1"/>
    <property type="molecule type" value="Genomic_DNA"/>
</dbReference>
<name>A0A5P2XLP6_STRST</name>
<reference evidence="2 5" key="2">
    <citation type="submission" date="2020-08" db="EMBL/GenBank/DDBJ databases">
        <title>Genomic Encyclopedia of Type Strains, Phase III (KMG-III): the genomes of soil and plant-associated and newly described type strains.</title>
        <authorList>
            <person name="Whitman W."/>
        </authorList>
    </citation>
    <scope>NUCLEOTIDE SEQUENCE [LARGE SCALE GENOMIC DNA]</scope>
    <source>
        <strain evidence="2 5">CECT 3146</strain>
    </source>
</reference>
<dbReference type="Proteomes" id="UP000549009">
    <property type="component" value="Unassembled WGS sequence"/>
</dbReference>
<keyword evidence="5" id="KW-1185">Reference proteome</keyword>
<gene>
    <name evidence="3" type="ORF">CP982_35530</name>
    <name evidence="2" type="ORF">FHS40_004432</name>
</gene>